<dbReference type="SUPFAM" id="SSF52540">
    <property type="entry name" value="P-loop containing nucleoside triphosphate hydrolases"/>
    <property type="match status" value="1"/>
</dbReference>
<dbReference type="RefSeq" id="WP_123202255.1">
    <property type="nucleotide sequence ID" value="NZ_RJMB01000017.1"/>
</dbReference>
<dbReference type="GO" id="GO:0016887">
    <property type="term" value="F:ATP hydrolysis activity"/>
    <property type="evidence" value="ECO:0007669"/>
    <property type="project" value="TreeGrafter"/>
</dbReference>
<name>A0A3N0E627_9ACTN</name>
<keyword evidence="2" id="KW-0067">ATP-binding</keyword>
<dbReference type="InterPro" id="IPR027417">
    <property type="entry name" value="P-loop_NTPase"/>
</dbReference>
<comment type="caution">
    <text evidence="5">The sequence shown here is derived from an EMBL/GenBank/DDBJ whole genome shotgun (WGS) entry which is preliminary data.</text>
</comment>
<dbReference type="Pfam" id="PF10609">
    <property type="entry name" value="ParA"/>
    <property type="match status" value="1"/>
</dbReference>
<accession>A0A3N0E627</accession>
<evidence type="ECO:0000313" key="6">
    <source>
        <dbReference type="Proteomes" id="UP000269198"/>
    </source>
</evidence>
<sequence length="369" mass="38644">MATRTAPPHQRPLLVTNDPTLLDDLLRLAAAAGVEANVAHAAEHASRDWPTAPLVVVGTDLLPSLAALEPERRDDVVVAGPDTPASADGPAPAWDAALRVGAQTVLSLPRDEAHMVDLLAESTETRTARARVVSVIGGRGGAGASLLAVALALAGERANLRVALVDADPHGGGLDLLLGQEHAEGARWDDLVRRQGRMSWPALRHALPETHGVALVTWAHGPAHPIPTEAMRAVLASATRGADLVVADLPRSLDPGAEEVLRRAATTLLVVPADVHAVMSTARITPRLTDHVADLRLVVRGATPEFPAETIARTLDLPLSGDIAAEPGLDRTLRQGDVPATRPKSPLRRFSDGLVAEVHGERSGTEDSG</sequence>
<dbReference type="Proteomes" id="UP000269198">
    <property type="component" value="Unassembled WGS sequence"/>
</dbReference>
<evidence type="ECO:0000256" key="2">
    <source>
        <dbReference type="ARBA" id="ARBA00022840"/>
    </source>
</evidence>
<dbReference type="PANTHER" id="PTHR43384:SF11">
    <property type="entry name" value="SEPTUM SITE DETERMINING PROTEIN"/>
    <property type="match status" value="1"/>
</dbReference>
<dbReference type="Gene3D" id="3.40.50.300">
    <property type="entry name" value="P-loop containing nucleotide triphosphate hydrolases"/>
    <property type="match status" value="1"/>
</dbReference>
<dbReference type="Pfam" id="PF26563">
    <property type="entry name" value="Rv3660c_N"/>
    <property type="match status" value="1"/>
</dbReference>
<proteinExistence type="predicted"/>
<gene>
    <name evidence="5" type="ORF">EFW17_16210</name>
</gene>
<feature type="domain" description="Rv3660c-like CheY-like N-terminal" evidence="4">
    <location>
        <begin position="15"/>
        <end position="128"/>
    </location>
</feature>
<dbReference type="InterPro" id="IPR050625">
    <property type="entry name" value="ParA/MinD_ATPase"/>
</dbReference>
<dbReference type="InterPro" id="IPR022521">
    <property type="entry name" value="Rv3660c"/>
</dbReference>
<dbReference type="NCBIfam" id="TIGR03815">
    <property type="entry name" value="CpaE_hom_Actino"/>
    <property type="match status" value="1"/>
</dbReference>
<dbReference type="InterPro" id="IPR033756">
    <property type="entry name" value="YlxH/NBP35"/>
</dbReference>
<evidence type="ECO:0000256" key="3">
    <source>
        <dbReference type="SAM" id="MobiDB-lite"/>
    </source>
</evidence>
<dbReference type="GO" id="GO:0005829">
    <property type="term" value="C:cytosol"/>
    <property type="evidence" value="ECO:0007669"/>
    <property type="project" value="TreeGrafter"/>
</dbReference>
<feature type="compositionally biased region" description="Basic and acidic residues" evidence="3">
    <location>
        <begin position="358"/>
        <end position="369"/>
    </location>
</feature>
<protein>
    <submittedName>
        <fullName evidence="5">Septum site determining protein</fullName>
    </submittedName>
</protein>
<keyword evidence="6" id="KW-1185">Reference proteome</keyword>
<dbReference type="OrthoDB" id="3252838at2"/>
<dbReference type="GO" id="GO:0005524">
    <property type="term" value="F:ATP binding"/>
    <property type="evidence" value="ECO:0007669"/>
    <property type="project" value="UniProtKB-KW"/>
</dbReference>
<dbReference type="GO" id="GO:0009898">
    <property type="term" value="C:cytoplasmic side of plasma membrane"/>
    <property type="evidence" value="ECO:0007669"/>
    <property type="project" value="TreeGrafter"/>
</dbReference>
<reference evidence="5 6" key="1">
    <citation type="submission" date="2018-11" db="EMBL/GenBank/DDBJ databases">
        <title>The genome draft of YIM 96095.</title>
        <authorList>
            <person name="Tang S.-K."/>
            <person name="Chunyu W.-X."/>
            <person name="Feng Y.-Z."/>
        </authorList>
    </citation>
    <scope>NUCLEOTIDE SEQUENCE [LARGE SCALE GENOMIC DNA]</scope>
    <source>
        <strain evidence="5 6">YIM 96095</strain>
    </source>
</reference>
<dbReference type="AlphaFoldDB" id="A0A3N0E627"/>
<keyword evidence="1" id="KW-0547">Nucleotide-binding</keyword>
<feature type="region of interest" description="Disordered" evidence="3">
    <location>
        <begin position="331"/>
        <end position="369"/>
    </location>
</feature>
<evidence type="ECO:0000313" key="5">
    <source>
        <dbReference type="EMBL" id="RNL83286.1"/>
    </source>
</evidence>
<dbReference type="PANTHER" id="PTHR43384">
    <property type="entry name" value="SEPTUM SITE-DETERMINING PROTEIN MIND HOMOLOG, CHLOROPLASTIC-RELATED"/>
    <property type="match status" value="1"/>
</dbReference>
<evidence type="ECO:0000259" key="4">
    <source>
        <dbReference type="Pfam" id="PF26563"/>
    </source>
</evidence>
<organism evidence="5 6">
    <name type="scientific">Halostreptopolyspora alba</name>
    <dbReference type="NCBI Taxonomy" id="2487137"/>
    <lineage>
        <taxon>Bacteria</taxon>
        <taxon>Bacillati</taxon>
        <taxon>Actinomycetota</taxon>
        <taxon>Actinomycetes</taxon>
        <taxon>Streptosporangiales</taxon>
        <taxon>Nocardiopsidaceae</taxon>
        <taxon>Halostreptopolyspora</taxon>
    </lineage>
</organism>
<evidence type="ECO:0000256" key="1">
    <source>
        <dbReference type="ARBA" id="ARBA00022741"/>
    </source>
</evidence>
<dbReference type="EMBL" id="RJMB01000017">
    <property type="protein sequence ID" value="RNL83286.1"/>
    <property type="molecule type" value="Genomic_DNA"/>
</dbReference>
<dbReference type="InterPro" id="IPR059050">
    <property type="entry name" value="Rv3660c_N"/>
</dbReference>
<dbReference type="GO" id="GO:0051782">
    <property type="term" value="P:negative regulation of cell division"/>
    <property type="evidence" value="ECO:0007669"/>
    <property type="project" value="TreeGrafter"/>
</dbReference>